<keyword evidence="8" id="KW-1185">Reference proteome</keyword>
<accession>A0A8B7N671</accession>
<dbReference type="PANTHER" id="PTHR11735">
    <property type="entry name" value="TRNA N6-ADENOSINE THREONYLCARBAMOYLTRANSFERASE"/>
    <property type="match status" value="1"/>
</dbReference>
<dbReference type="GO" id="GO:0008033">
    <property type="term" value="P:tRNA processing"/>
    <property type="evidence" value="ECO:0007669"/>
    <property type="project" value="UniProtKB-KW"/>
</dbReference>
<reference evidence="9" key="1">
    <citation type="submission" date="2025-08" db="UniProtKB">
        <authorList>
            <consortium name="RefSeq"/>
        </authorList>
    </citation>
    <scope>IDENTIFICATION</scope>
    <source>
        <tissue evidence="9">Whole organism</tissue>
    </source>
</reference>
<dbReference type="Proteomes" id="UP000694843">
    <property type="component" value="Unplaced"/>
</dbReference>
<dbReference type="InterPro" id="IPR017861">
    <property type="entry name" value="KAE1/TsaD"/>
</dbReference>
<evidence type="ECO:0000256" key="1">
    <source>
        <dbReference type="ARBA" id="ARBA00012156"/>
    </source>
</evidence>
<evidence type="ECO:0000256" key="4">
    <source>
        <dbReference type="ARBA" id="ARBA00022723"/>
    </source>
</evidence>
<keyword evidence="2" id="KW-0808">Transferase</keyword>
<keyword evidence="5" id="KW-0012">Acyltransferase</keyword>
<evidence type="ECO:0000313" key="8">
    <source>
        <dbReference type="Proteomes" id="UP000694843"/>
    </source>
</evidence>
<feature type="domain" description="Gcp-like" evidence="7">
    <location>
        <begin position="52"/>
        <end position="336"/>
    </location>
</feature>
<dbReference type="GO" id="GO:0061711">
    <property type="term" value="F:tRNA N(6)-L-threonylcarbamoyladenine synthase activity"/>
    <property type="evidence" value="ECO:0007669"/>
    <property type="project" value="UniProtKB-EC"/>
</dbReference>
<dbReference type="CTD" id="32982"/>
<dbReference type="InterPro" id="IPR000905">
    <property type="entry name" value="Gcp-like_dom"/>
</dbReference>
<evidence type="ECO:0000256" key="6">
    <source>
        <dbReference type="ARBA" id="ARBA00048117"/>
    </source>
</evidence>
<dbReference type="OrthoDB" id="10259622at2759"/>
<evidence type="ECO:0000256" key="3">
    <source>
        <dbReference type="ARBA" id="ARBA00022694"/>
    </source>
</evidence>
<dbReference type="GeneID" id="108666408"/>
<dbReference type="AlphaFoldDB" id="A0A8B7N671"/>
<protein>
    <recommendedName>
        <fullName evidence="1">N(6)-L-threonylcarbamoyladenine synthase</fullName>
        <ecNumber evidence="1">2.3.1.234</ecNumber>
    </recommendedName>
</protein>
<dbReference type="CDD" id="cd24134">
    <property type="entry name" value="ASKHA_NBD_OSGEPL1_QRI7_euk"/>
    <property type="match status" value="1"/>
</dbReference>
<keyword evidence="4" id="KW-0479">Metal-binding</keyword>
<keyword evidence="3" id="KW-0819">tRNA processing</keyword>
<organism evidence="8 9">
    <name type="scientific">Hyalella azteca</name>
    <name type="common">Amphipod</name>
    <dbReference type="NCBI Taxonomy" id="294128"/>
    <lineage>
        <taxon>Eukaryota</taxon>
        <taxon>Metazoa</taxon>
        <taxon>Ecdysozoa</taxon>
        <taxon>Arthropoda</taxon>
        <taxon>Crustacea</taxon>
        <taxon>Multicrustacea</taxon>
        <taxon>Malacostraca</taxon>
        <taxon>Eumalacostraca</taxon>
        <taxon>Peracarida</taxon>
        <taxon>Amphipoda</taxon>
        <taxon>Senticaudata</taxon>
        <taxon>Talitrida</taxon>
        <taxon>Talitroidea</taxon>
        <taxon>Hyalellidae</taxon>
        <taxon>Hyalella</taxon>
    </lineage>
</organism>
<dbReference type="GO" id="GO:0005739">
    <property type="term" value="C:mitochondrion"/>
    <property type="evidence" value="ECO:0007669"/>
    <property type="project" value="TreeGrafter"/>
</dbReference>
<evidence type="ECO:0000313" key="9">
    <source>
        <dbReference type="RefSeq" id="XP_018008774.1"/>
    </source>
</evidence>
<evidence type="ECO:0000256" key="2">
    <source>
        <dbReference type="ARBA" id="ARBA00022679"/>
    </source>
</evidence>
<proteinExistence type="predicted"/>
<dbReference type="KEGG" id="hazt:108666408"/>
<gene>
    <name evidence="9" type="primary">LOC108666408</name>
</gene>
<dbReference type="SUPFAM" id="SSF53067">
    <property type="entry name" value="Actin-like ATPase domain"/>
    <property type="match status" value="1"/>
</dbReference>
<name>A0A8B7N671_HYAAZ</name>
<evidence type="ECO:0000256" key="5">
    <source>
        <dbReference type="ARBA" id="ARBA00023315"/>
    </source>
</evidence>
<dbReference type="GO" id="GO:0046872">
    <property type="term" value="F:metal ion binding"/>
    <property type="evidence" value="ECO:0007669"/>
    <property type="project" value="UniProtKB-KW"/>
</dbReference>
<dbReference type="PANTHER" id="PTHR11735:SF6">
    <property type="entry name" value="TRNA N6-ADENOSINE THREONYLCARBAMOYLTRANSFERASE, MITOCHONDRIAL"/>
    <property type="match status" value="1"/>
</dbReference>
<dbReference type="EC" id="2.3.1.234" evidence="1"/>
<dbReference type="Pfam" id="PF00814">
    <property type="entry name" value="TsaD"/>
    <property type="match status" value="1"/>
</dbReference>
<dbReference type="InterPro" id="IPR043129">
    <property type="entry name" value="ATPase_NBD"/>
</dbReference>
<dbReference type="PRINTS" id="PR00789">
    <property type="entry name" value="OSIALOPTASE"/>
</dbReference>
<sequence length="387" mass="42174">MSSLILKCRCSLLWKRSKLQNGLQRLQSTMAVLGIETSCDDTGAAVIDGTNTVLGEAIHQQTREHMLHGGIRPPLAQSLHAENIHSVVTSAMQKSGLDFSDLSAIATTVKPGLPMSLLVGAEYGKQLALKHRLAFIPIHHMEAHTLTVRLTNQVDFPFLCLLASASIIAARYLNLRMLRDYMDLSGGAAIERLAEKGNAKAYNIIGQKSPLSAYRDCNFSFSGLKSNLDVIVRQLEKEHGLDGDSPLELPLLQDLSASFQHAVCQHIVRRTHRAMLYYSASVSPQQQCKTLVVSGGVASNASLRGWLDKLCSSLGGWRLVCPPPQLCTDNGVMVAWNGLEKLRAMRGVITDPAIITDVQVQAKCPLGEDASQDVAMQSIKVSKWIKA</sequence>
<dbReference type="Gene3D" id="3.30.420.40">
    <property type="match status" value="3"/>
</dbReference>
<dbReference type="OMA" id="NAAMIGC"/>
<comment type="catalytic activity">
    <reaction evidence="6">
        <text>L-threonylcarbamoyladenylate + adenosine(37) in tRNA = N(6)-L-threonylcarbamoyladenosine(37) in tRNA + AMP + H(+)</text>
        <dbReference type="Rhea" id="RHEA:37059"/>
        <dbReference type="Rhea" id="RHEA-COMP:10162"/>
        <dbReference type="Rhea" id="RHEA-COMP:10163"/>
        <dbReference type="ChEBI" id="CHEBI:15378"/>
        <dbReference type="ChEBI" id="CHEBI:73682"/>
        <dbReference type="ChEBI" id="CHEBI:74411"/>
        <dbReference type="ChEBI" id="CHEBI:74418"/>
        <dbReference type="ChEBI" id="CHEBI:456215"/>
        <dbReference type="EC" id="2.3.1.234"/>
    </reaction>
</comment>
<evidence type="ECO:0000259" key="7">
    <source>
        <dbReference type="Pfam" id="PF00814"/>
    </source>
</evidence>
<dbReference type="RefSeq" id="XP_018008774.1">
    <property type="nucleotide sequence ID" value="XM_018153285.2"/>
</dbReference>